<dbReference type="InterPro" id="IPR013783">
    <property type="entry name" value="Ig-like_fold"/>
</dbReference>
<dbReference type="InterPro" id="IPR000209">
    <property type="entry name" value="Peptidase_S8/S53_dom"/>
</dbReference>
<comment type="similarity">
    <text evidence="1 5">Belongs to the peptidase S8 family.</text>
</comment>
<evidence type="ECO:0000256" key="6">
    <source>
        <dbReference type="SAM" id="MobiDB-lite"/>
    </source>
</evidence>
<dbReference type="PANTHER" id="PTHR43399">
    <property type="entry name" value="SUBTILISIN-RELATED"/>
    <property type="match status" value="1"/>
</dbReference>
<dbReference type="InterPro" id="IPR036852">
    <property type="entry name" value="Peptidase_S8/S53_dom_sf"/>
</dbReference>
<evidence type="ECO:0000256" key="3">
    <source>
        <dbReference type="ARBA" id="ARBA00022801"/>
    </source>
</evidence>
<keyword evidence="4 5" id="KW-0720">Serine protease</keyword>
<feature type="active site" description="Charge relay system" evidence="5">
    <location>
        <position position="461"/>
    </location>
</feature>
<reference evidence="9 10" key="1">
    <citation type="submission" date="2021-03" db="EMBL/GenBank/DDBJ databases">
        <title>Paenibacillus artemisicola MWE-103 whole genome sequence.</title>
        <authorList>
            <person name="Ham Y.J."/>
        </authorList>
    </citation>
    <scope>NUCLEOTIDE SEQUENCE [LARGE SCALE GENOMIC DNA]</scope>
    <source>
        <strain evidence="9 10">MWE-103</strain>
    </source>
</reference>
<dbReference type="Proteomes" id="UP000670947">
    <property type="component" value="Unassembled WGS sequence"/>
</dbReference>
<protein>
    <submittedName>
        <fullName evidence="9">S8 family serine peptidase</fullName>
    </submittedName>
</protein>
<dbReference type="Pfam" id="PF00082">
    <property type="entry name" value="Peptidase_S8"/>
    <property type="match status" value="1"/>
</dbReference>
<accession>A0ABS3WJS4</accession>
<dbReference type="Gene3D" id="2.60.40.1120">
    <property type="entry name" value="Carboxypeptidase-like, regulatory domain"/>
    <property type="match status" value="2"/>
</dbReference>
<feature type="region of interest" description="Disordered" evidence="6">
    <location>
        <begin position="904"/>
        <end position="945"/>
    </location>
</feature>
<gene>
    <name evidence="9" type="ORF">I8J29_30540</name>
</gene>
<feature type="domain" description="SLH" evidence="8">
    <location>
        <begin position="2087"/>
        <end position="2150"/>
    </location>
</feature>
<evidence type="ECO:0000313" key="9">
    <source>
        <dbReference type="EMBL" id="MBO7748522.1"/>
    </source>
</evidence>
<proteinExistence type="inferred from homology"/>
<feature type="compositionally biased region" description="Polar residues" evidence="6">
    <location>
        <begin position="1091"/>
        <end position="1111"/>
    </location>
</feature>
<dbReference type="PROSITE" id="PS51272">
    <property type="entry name" value="SLH"/>
    <property type="match status" value="3"/>
</dbReference>
<dbReference type="PROSITE" id="PS00138">
    <property type="entry name" value="SUBTILASE_SER"/>
    <property type="match status" value="1"/>
</dbReference>
<sequence length="2215" mass="230120">MKWKTFRQAPAFGMAILMAWTLSVPAAAAADPSARKLTVSAVSPTNAAAKISPQVTDRFDDDEYVTYLIKMKEQADPAAASSQARQKALKDKVTPAAAKLSMRNAVIGSLRETAFRTQSSLESYLKQAKASHSGIIDYKSFFIVNALAVTSTKAEMEQIARRPEVDKILPNTERFLDKVQKTEDAAPPESASPGAAAATAAKEAAPLTENAEWNIDYVNAPQVWDEGIDGTGIVVASLDTGVDYTHPALERKWRAYENGEIVHPELSWYDAHSGAALPEDNVGHGTHTMGTMVGSEENGTNKVGVAPGAKWISVRIFDPSTTDAIILDAGQWILAPVDGDGNLHPELAPDIVNNSWGGGAGIDEFFRPIVQAWRSAGIFPEFSAGNTTPDNPGGPGSVANPANYPESFATGATDSNGMIAPFSLLGPSPYGELKPEVSAPGANIRSSVPGGGYEGGWNGTSMAGPITSGIAALMLQANHSLTVDDIAQILEDTATPRTDASYPESPNQAYGYGIVNALDAVGAITTGIGTVAGKVRIGGNDDEAPVIDHTPIPVLYGGKDALLAAAVTDNVSVTQVEAFARIKGTEEYVYLPMTRAAGDYKSGQYHAIIPAYLLDPAGLEYYIRAADYANNRTETPVYAADVSSGLKPGYVQDFEGAVSGFESGGYHNTWTVGEPFYDKAYSGSKVAASNLGEHYMTGANAYFLAPPIDLTDSPEGAVLSFKNWYDIGSDHAVVYLATEQSSGEFIEQLHFTGKSDGWKTEFLDLRPYAGQRVQLLFNLFANDFGGTGGWYLDDLSVQAPDQVPPGTPTGLSGGADPGGNVALAWEPAADEDVAGYAVYRAAGDGPFEAAVTTKANHIIDTAAVAGAVNRYKVAAVDYSGNESEPSEEFSVDLTSVSEIFKDTFDGPDDNGWTHGGSGDEWERGTPANIGPDSAVSPPNVWGTDLDDTYSDSSDNALVSPEIDLSQWDNAAVFFSNWYNLESGYDYGRFEITTDGGATWTELASFNGSSYDNQWELFGYDLAPYAHQQVRFRFHLQSDSIVNMAGWYVDNFKVVGTSAPPAITQANHVSDGAPAPKAHITKPMYEPKATTKEQSGAVQPSETPQPTSLPASATVTVLETNRSVKTNPATGEYAIKHVAGDYHLQVETYGYYPQTKPVTIADNASATVNFDLEAIPTGQITGVITDERTKQPVADANVMVMEDANIAPVRTDANGAFSLTVLEGAYTLAVSAGEYYAKSVTVTAPPNGTAEANVALKPFVGAPSGLGYDDGTAEDAHAFYDAGNGWAVRMTPAAGRAKVTGASFRFWDTSWPVPGATPFQYAVYDASGSDGSPGRLLAGPFPAEALRTGEDWTNVTFPTPVEVEGEFYVAYIQVGSYPNTPGLATDVNGTNALRSWQVVGGGWAPAPEDDGNYMIRATINNEVTAPVITSPAAGTYTNDAAIEVTGTLPIDGATVTLYNGDAKAGTAAVENGTFAIPVQLKAGLNSLSAEATVDGKTTERSAPTDVTLDTVLPSLTVATPTEDFKKNQEALTIKGTATDDYPGGVTVNGEAAEVGEGGAFTHRILLNPGANAVTVVAKDLAGNETTVTRTVRLDLDSPAIADVTPAEDAKLFQGDSLSVSFKSDPGLHAAFRVELPIAPASAKANEIAMTESKTTPGLYEGTYKTPDSLILDGGVIVVRAWDDAGNETEAAASGKLFVNVDPAWELVNQAKADYKANVVNTTELNKPVLAFPDTEGITYAVTGSSSDKLISKTGVLLKRPDGATDVELTVTIAAADKPAVKAEVKTKVTLTAVPSGPIGGGGSPGVIIVSPPDAGANPALKAVLGSVLTQAPVKPAVKTEGATAMAVIADADLQQALKTVPAAIVVTIDPSGAQQAVLRLTPAQVALLAGSNPANVLAVTNGTSAVAIPVGLLAKAPKDAGLQVTLAAADSSGAAFASAASGITVLGKPAAFGVNVVQGTAVKPLALSGKDFVKQAFTLPKGTDVKAAGVLYAGSPAVNPAPAAFAGNDDGTVTVTVTRPGFATYAAVTRAITFTDIAGSAAKEQIAALASKFLIDGTSASTFSPGAAVTRAEFAALLTRALGLPAGAGLPFKDVTADKWYADEVGAAYQAGLITGLGGGSFNPNGTITHQDLAVMLERAAALVGLNVSGSASPTFADAGTVSGYAEKSVQAVTAAGLMSGAVTGGSAYFAPKAPTTREEAALAIYNLLKQSGLIN</sequence>
<evidence type="ECO:0000256" key="2">
    <source>
        <dbReference type="ARBA" id="ARBA00022670"/>
    </source>
</evidence>
<dbReference type="InterPro" id="IPR010259">
    <property type="entry name" value="S8pro/Inhibitor_I9"/>
</dbReference>
<dbReference type="PRINTS" id="PR00723">
    <property type="entry name" value="SUBTILISIN"/>
</dbReference>
<dbReference type="EMBL" id="JAGGDJ010000061">
    <property type="protein sequence ID" value="MBO7748522.1"/>
    <property type="molecule type" value="Genomic_DNA"/>
</dbReference>
<comment type="caution">
    <text evidence="9">The sequence shown here is derived from an EMBL/GenBank/DDBJ whole genome shotgun (WGS) entry which is preliminary data.</text>
</comment>
<dbReference type="RefSeq" id="WP_208851074.1">
    <property type="nucleotide sequence ID" value="NZ_JAGGDJ010000061.1"/>
</dbReference>
<evidence type="ECO:0000256" key="4">
    <source>
        <dbReference type="ARBA" id="ARBA00022825"/>
    </source>
</evidence>
<name>A0ABS3WJS4_9BACL</name>
<dbReference type="InterPro" id="IPR015500">
    <property type="entry name" value="Peptidase_S8_subtilisin-rel"/>
</dbReference>
<dbReference type="Pfam" id="PF13715">
    <property type="entry name" value="CarbopepD_reg_2"/>
    <property type="match status" value="1"/>
</dbReference>
<dbReference type="InterPro" id="IPR036116">
    <property type="entry name" value="FN3_sf"/>
</dbReference>
<feature type="compositionally biased region" description="Low complexity" evidence="6">
    <location>
        <begin position="185"/>
        <end position="205"/>
    </location>
</feature>
<keyword evidence="3 5" id="KW-0378">Hydrolase</keyword>
<evidence type="ECO:0000256" key="1">
    <source>
        <dbReference type="ARBA" id="ARBA00011073"/>
    </source>
</evidence>
<feature type="signal peptide" evidence="7">
    <location>
        <begin position="1"/>
        <end position="29"/>
    </location>
</feature>
<keyword evidence="10" id="KW-1185">Reference proteome</keyword>
<dbReference type="Gene3D" id="3.40.50.200">
    <property type="entry name" value="Peptidase S8/S53 domain"/>
    <property type="match status" value="1"/>
</dbReference>
<dbReference type="Pfam" id="PF09136">
    <property type="entry name" value="Glucodextran_B"/>
    <property type="match status" value="1"/>
</dbReference>
<keyword evidence="7" id="KW-0732">Signal</keyword>
<dbReference type="InterPro" id="IPR001119">
    <property type="entry name" value="SLH_dom"/>
</dbReference>
<feature type="domain" description="SLH" evidence="8">
    <location>
        <begin position="2152"/>
        <end position="2215"/>
    </location>
</feature>
<dbReference type="SUPFAM" id="SSF49899">
    <property type="entry name" value="Concanavalin A-like lectins/glucanases"/>
    <property type="match status" value="1"/>
</dbReference>
<feature type="region of interest" description="Disordered" evidence="6">
    <location>
        <begin position="1088"/>
        <end position="1111"/>
    </location>
</feature>
<dbReference type="Gene3D" id="2.60.40.10">
    <property type="entry name" value="Immunoglobulins"/>
    <property type="match status" value="3"/>
</dbReference>
<dbReference type="Pfam" id="PF20773">
    <property type="entry name" value="InhA-like_MAM"/>
    <property type="match status" value="1"/>
</dbReference>
<dbReference type="PANTHER" id="PTHR43399:SF4">
    <property type="entry name" value="CELL WALL-ASSOCIATED PROTEASE"/>
    <property type="match status" value="1"/>
</dbReference>
<organism evidence="9 10">
    <name type="scientific">Paenibacillus artemisiicola</name>
    <dbReference type="NCBI Taxonomy" id="1172618"/>
    <lineage>
        <taxon>Bacteria</taxon>
        <taxon>Bacillati</taxon>
        <taxon>Bacillota</taxon>
        <taxon>Bacilli</taxon>
        <taxon>Bacillales</taxon>
        <taxon>Paenibacillaceae</taxon>
        <taxon>Paenibacillus</taxon>
    </lineage>
</organism>
<feature type="chain" id="PRO_5046307016" evidence="7">
    <location>
        <begin position="30"/>
        <end position="2215"/>
    </location>
</feature>
<dbReference type="InterPro" id="IPR008969">
    <property type="entry name" value="CarboxyPept-like_regulatory"/>
</dbReference>
<dbReference type="Pfam" id="PF00395">
    <property type="entry name" value="SLH"/>
    <property type="match status" value="3"/>
</dbReference>
<evidence type="ECO:0000259" key="8">
    <source>
        <dbReference type="PROSITE" id="PS51272"/>
    </source>
</evidence>
<dbReference type="PROSITE" id="PS51892">
    <property type="entry name" value="SUBTILASE"/>
    <property type="match status" value="1"/>
</dbReference>
<evidence type="ECO:0000256" key="7">
    <source>
        <dbReference type="SAM" id="SignalP"/>
    </source>
</evidence>
<dbReference type="Pfam" id="PF05922">
    <property type="entry name" value="Inhibitor_I9"/>
    <property type="match status" value="1"/>
</dbReference>
<feature type="domain" description="SLH" evidence="8">
    <location>
        <begin position="2028"/>
        <end position="2086"/>
    </location>
</feature>
<dbReference type="SUPFAM" id="SSF49265">
    <property type="entry name" value="Fibronectin type III"/>
    <property type="match status" value="1"/>
</dbReference>
<evidence type="ECO:0000313" key="10">
    <source>
        <dbReference type="Proteomes" id="UP000670947"/>
    </source>
</evidence>
<dbReference type="SUPFAM" id="SSF49464">
    <property type="entry name" value="Carboxypeptidase regulatory domain-like"/>
    <property type="match status" value="2"/>
</dbReference>
<dbReference type="InterPro" id="IPR051048">
    <property type="entry name" value="Peptidase_S8/S53_subtilisin"/>
</dbReference>
<feature type="region of interest" description="Disordered" evidence="6">
    <location>
        <begin position="181"/>
        <end position="205"/>
    </location>
</feature>
<dbReference type="SUPFAM" id="SSF52743">
    <property type="entry name" value="Subtilisin-like"/>
    <property type="match status" value="1"/>
</dbReference>
<keyword evidence="2 5" id="KW-0645">Protease</keyword>
<feature type="region of interest" description="Disordered" evidence="6">
    <location>
        <begin position="383"/>
        <end position="407"/>
    </location>
</feature>
<dbReference type="InterPro" id="IPR013320">
    <property type="entry name" value="ConA-like_dom_sf"/>
</dbReference>
<feature type="active site" description="Charge relay system" evidence="5">
    <location>
        <position position="239"/>
    </location>
</feature>
<evidence type="ECO:0000256" key="5">
    <source>
        <dbReference type="PROSITE-ProRule" id="PRU01240"/>
    </source>
</evidence>
<feature type="active site" description="Charge relay system" evidence="5">
    <location>
        <position position="284"/>
    </location>
</feature>
<dbReference type="Gene3D" id="2.60.120.260">
    <property type="entry name" value="Galactose-binding domain-like"/>
    <property type="match status" value="1"/>
</dbReference>
<dbReference type="InterPro" id="IPR023828">
    <property type="entry name" value="Peptidase_S8_Ser-AS"/>
</dbReference>